<dbReference type="CDD" id="cd06558">
    <property type="entry name" value="crotonase-like"/>
    <property type="match status" value="1"/>
</dbReference>
<dbReference type="Pfam" id="PF00378">
    <property type="entry name" value="ECH_1"/>
    <property type="match status" value="1"/>
</dbReference>
<dbReference type="SUPFAM" id="SSF52096">
    <property type="entry name" value="ClpP/crotonase"/>
    <property type="match status" value="1"/>
</dbReference>
<accession>A0A238ZDT2</accession>
<evidence type="ECO:0000256" key="1">
    <source>
        <dbReference type="ARBA" id="ARBA00005254"/>
    </source>
</evidence>
<dbReference type="InterPro" id="IPR014748">
    <property type="entry name" value="Enoyl-CoA_hydra_C"/>
</dbReference>
<organism evidence="5 6">
    <name type="scientific">Blastococcus mobilis</name>
    <dbReference type="NCBI Taxonomy" id="1938746"/>
    <lineage>
        <taxon>Bacteria</taxon>
        <taxon>Bacillati</taxon>
        <taxon>Actinomycetota</taxon>
        <taxon>Actinomycetes</taxon>
        <taxon>Geodermatophilales</taxon>
        <taxon>Geodermatophilaceae</taxon>
        <taxon>Blastococcus</taxon>
    </lineage>
</organism>
<dbReference type="GO" id="GO:0006635">
    <property type="term" value="P:fatty acid beta-oxidation"/>
    <property type="evidence" value="ECO:0007669"/>
    <property type="project" value="TreeGrafter"/>
</dbReference>
<dbReference type="EMBL" id="FZNO01000027">
    <property type="protein sequence ID" value="SNR81259.1"/>
    <property type="molecule type" value="Genomic_DNA"/>
</dbReference>
<dbReference type="PROSITE" id="PS00166">
    <property type="entry name" value="ENOYL_COA_HYDRATASE"/>
    <property type="match status" value="1"/>
</dbReference>
<evidence type="ECO:0000313" key="5">
    <source>
        <dbReference type="EMBL" id="SNR81259.1"/>
    </source>
</evidence>
<dbReference type="InterPro" id="IPR018376">
    <property type="entry name" value="Enoyl-CoA_hyd/isom_CS"/>
</dbReference>
<dbReference type="PANTHER" id="PTHR11941">
    <property type="entry name" value="ENOYL-COA HYDRATASE-RELATED"/>
    <property type="match status" value="1"/>
</dbReference>
<keyword evidence="3" id="KW-0456">Lyase</keyword>
<dbReference type="RefSeq" id="WP_089338327.1">
    <property type="nucleotide sequence ID" value="NZ_FZNO01000027.1"/>
</dbReference>
<dbReference type="AlphaFoldDB" id="A0A238ZDT2"/>
<dbReference type="InterPro" id="IPR029045">
    <property type="entry name" value="ClpP/crotonase-like_dom_sf"/>
</dbReference>
<keyword evidence="2" id="KW-0443">Lipid metabolism</keyword>
<dbReference type="OrthoDB" id="4284283at2"/>
<dbReference type="GO" id="GO:0016829">
    <property type="term" value="F:lyase activity"/>
    <property type="evidence" value="ECO:0007669"/>
    <property type="project" value="UniProtKB-KW"/>
</dbReference>
<dbReference type="Gene3D" id="1.10.12.10">
    <property type="entry name" value="Lyase 2-enoyl-coa Hydratase, Chain A, domain 2"/>
    <property type="match status" value="1"/>
</dbReference>
<dbReference type="InterPro" id="IPR001753">
    <property type="entry name" value="Enoyl-CoA_hydra/iso"/>
</dbReference>
<dbReference type="NCBIfam" id="NF006100">
    <property type="entry name" value="PRK08252.1"/>
    <property type="match status" value="1"/>
</dbReference>
<evidence type="ECO:0000313" key="6">
    <source>
        <dbReference type="Proteomes" id="UP000198403"/>
    </source>
</evidence>
<gene>
    <name evidence="5" type="ORF">SAMN06272737_12751</name>
</gene>
<reference evidence="5 6" key="1">
    <citation type="submission" date="2017-06" db="EMBL/GenBank/DDBJ databases">
        <authorList>
            <person name="Kim H.J."/>
            <person name="Triplett B.A."/>
        </authorList>
    </citation>
    <scope>NUCLEOTIDE SEQUENCE [LARGE SCALE GENOMIC DNA]</scope>
    <source>
        <strain evidence="5 6">DSM 44272</strain>
    </source>
</reference>
<evidence type="ECO:0000256" key="4">
    <source>
        <dbReference type="RuleBase" id="RU003707"/>
    </source>
</evidence>
<dbReference type="PANTHER" id="PTHR11941:SF169">
    <property type="entry name" value="(7AS)-7A-METHYL-1,5-DIOXO-2,3,5,6,7,7A-HEXAHYDRO-1H-INDENE-CARBOXYL-COA HYDROLASE"/>
    <property type="match status" value="1"/>
</dbReference>
<evidence type="ECO:0000256" key="2">
    <source>
        <dbReference type="ARBA" id="ARBA00023098"/>
    </source>
</evidence>
<keyword evidence="6" id="KW-1185">Reference proteome</keyword>
<comment type="similarity">
    <text evidence="1 4">Belongs to the enoyl-CoA hydratase/isomerase family.</text>
</comment>
<name>A0A238ZDT2_9ACTN</name>
<evidence type="ECO:0000256" key="3">
    <source>
        <dbReference type="ARBA" id="ARBA00023239"/>
    </source>
</evidence>
<sequence length="262" mass="26801">MNDSAAAILEKRDGVAILTLNRPSALNAVNADLAGSVGAALEEIEQDDGIRACVVTGAGRAFCAGADLKAIAAGLDVGAPGHPEWGFAGLVEHEISKPLIAAVNGFALGGGTEIVLASDLAVLADDAALGLPEVKRGLFAAAAGLIRLPRQLPAKLAMEHALTGRPIAPAVAERYGLVNRVVPAAEVLDTALGLAAEIVANAPLAVRASKRLVRAATGAGTDWDRSVYALQEREMETVFSSADAREGATAFAEKRQPVWSGS</sequence>
<proteinExistence type="inferred from homology"/>
<dbReference type="Proteomes" id="UP000198403">
    <property type="component" value="Unassembled WGS sequence"/>
</dbReference>
<protein>
    <submittedName>
        <fullName evidence="5">Crotonobetainyl-CoA hydratase</fullName>
    </submittedName>
</protein>
<dbReference type="Gene3D" id="3.90.226.10">
    <property type="entry name" value="2-enoyl-CoA Hydratase, Chain A, domain 1"/>
    <property type="match status" value="1"/>
</dbReference>